<feature type="short sequence motif" description="Q motif" evidence="6">
    <location>
        <begin position="3"/>
        <end position="31"/>
    </location>
</feature>
<dbReference type="PANTHER" id="PTHR47959">
    <property type="entry name" value="ATP-DEPENDENT RNA HELICASE RHLE-RELATED"/>
    <property type="match status" value="1"/>
</dbReference>
<comment type="similarity">
    <text evidence="5">Belongs to the DEAD box helicase family. DbpA subfamily.</text>
</comment>
<gene>
    <name evidence="5" type="primary">dbpA</name>
    <name evidence="10" type="ORF">GBZ86_12335</name>
</gene>
<accession>A0A6I1MM16</accession>
<dbReference type="OrthoDB" id="9805696at2"/>
<reference evidence="10 11" key="1">
    <citation type="submission" date="2019-10" db="EMBL/GenBank/DDBJ databases">
        <title>The Genome Sequence of Clostridium tarantellae Isolated from Fish Brain.</title>
        <authorList>
            <person name="Bano L."/>
            <person name="Kiel M."/>
            <person name="Sales G."/>
            <person name="Doxey A.C."/>
            <person name="Mansfield M.J."/>
            <person name="Schiavone M."/>
            <person name="Rossetto O."/>
            <person name="Pirazzini M."/>
            <person name="Dobrindt U."/>
            <person name="Montecucco C."/>
        </authorList>
    </citation>
    <scope>NUCLEOTIDE SEQUENCE [LARGE SCALE GENOMIC DNA]</scope>
    <source>
        <strain evidence="10 11">DSM 3997</strain>
    </source>
</reference>
<evidence type="ECO:0000256" key="5">
    <source>
        <dbReference type="HAMAP-Rule" id="MF_00965"/>
    </source>
</evidence>
<dbReference type="GO" id="GO:0005829">
    <property type="term" value="C:cytosol"/>
    <property type="evidence" value="ECO:0007669"/>
    <property type="project" value="TreeGrafter"/>
</dbReference>
<evidence type="ECO:0000313" key="11">
    <source>
        <dbReference type="Proteomes" id="UP000430345"/>
    </source>
</evidence>
<dbReference type="Pfam" id="PF03880">
    <property type="entry name" value="DbpA"/>
    <property type="match status" value="1"/>
</dbReference>
<keyword evidence="5" id="KW-0963">Cytoplasm</keyword>
<dbReference type="Proteomes" id="UP000430345">
    <property type="component" value="Unassembled WGS sequence"/>
</dbReference>
<keyword evidence="2 5" id="KW-0378">Hydrolase</keyword>
<dbReference type="SUPFAM" id="SSF52540">
    <property type="entry name" value="P-loop containing nucleoside triphosphate hydrolases"/>
    <property type="match status" value="1"/>
</dbReference>
<dbReference type="SMART" id="SM00487">
    <property type="entry name" value="DEXDc"/>
    <property type="match status" value="1"/>
</dbReference>
<protein>
    <recommendedName>
        <fullName evidence="5">ATP-dependent RNA helicase DbpA</fullName>
        <ecNumber evidence="5">3.6.4.13</ecNumber>
    </recommendedName>
</protein>
<proteinExistence type="inferred from homology"/>
<dbReference type="PROSITE" id="PS51192">
    <property type="entry name" value="HELICASE_ATP_BIND_1"/>
    <property type="match status" value="1"/>
</dbReference>
<dbReference type="EMBL" id="WHJC01000238">
    <property type="protein sequence ID" value="MPQ44536.1"/>
    <property type="molecule type" value="Genomic_DNA"/>
</dbReference>
<dbReference type="GO" id="GO:0016787">
    <property type="term" value="F:hydrolase activity"/>
    <property type="evidence" value="ECO:0007669"/>
    <property type="project" value="UniProtKB-KW"/>
</dbReference>
<dbReference type="InterPro" id="IPR028619">
    <property type="entry name" value="DEAD_helicase_DbpA"/>
</dbReference>
<evidence type="ECO:0000256" key="3">
    <source>
        <dbReference type="ARBA" id="ARBA00022806"/>
    </source>
</evidence>
<dbReference type="InterPro" id="IPR050079">
    <property type="entry name" value="DEAD_box_RNA_helicase"/>
</dbReference>
<dbReference type="InterPro" id="IPR027417">
    <property type="entry name" value="P-loop_NTPase"/>
</dbReference>
<keyword evidence="4 5" id="KW-0067">ATP-binding</keyword>
<keyword evidence="5" id="KW-0690">Ribosome biogenesis</keyword>
<organism evidence="10 11">
    <name type="scientific">Clostridium tarantellae</name>
    <dbReference type="NCBI Taxonomy" id="39493"/>
    <lineage>
        <taxon>Bacteria</taxon>
        <taxon>Bacillati</taxon>
        <taxon>Bacillota</taxon>
        <taxon>Clostridia</taxon>
        <taxon>Eubacteriales</taxon>
        <taxon>Clostridiaceae</taxon>
        <taxon>Clostridium</taxon>
    </lineage>
</organism>
<dbReference type="GO" id="GO:0000027">
    <property type="term" value="P:ribosomal large subunit assembly"/>
    <property type="evidence" value="ECO:0007669"/>
    <property type="project" value="UniProtKB-UniRule"/>
</dbReference>
<sequence>MDNKFKEFNLNENIIKALNNMKYIEPSQVQKETIPNILKEEDIIVKSQTGSGKTASFGIPLCEKINIEKTYVQALILVPTRELAMQVKEEISNIGRLKKVRVAAVFGKQPMNEQIRELKQRVHIVVGTPGRISDHINRKTLNLEEVKFLVIDEADKMLSMGFIDQIKDILDKISQKRSTALFSATIPNEIEKLCEKYMNKPKVLEIISKVFNRERIEESYLSIEHKDKFKALWKVIYANNPEGSIVFCNTKDKVKEVSSLMKSEGIIIGELHGDMEQKKRLQIIEDFKNKKFKVLIATDVAARGIHIDHIDLVINYEVPMEKESYIHRIGRTGRAGNFGKAISFVSSGEKRFLNQIEEYITYNIKEDEMPDNEKIKVGRKLFKESQRELIKNKQVVKKNIHNDIIKIHINGGKKKKIRALDILGCFSNLPGLTGEDIGIIDIQEGFSYVDILNGKGREILKKYKEVTVKGKKIKIQYAKK</sequence>
<dbReference type="EC" id="3.6.4.13" evidence="5"/>
<dbReference type="Gene3D" id="3.40.50.300">
    <property type="entry name" value="P-loop containing nucleotide triphosphate hydrolases"/>
    <property type="match status" value="2"/>
</dbReference>
<dbReference type="GO" id="GO:0005524">
    <property type="term" value="F:ATP binding"/>
    <property type="evidence" value="ECO:0007669"/>
    <property type="project" value="UniProtKB-UniRule"/>
</dbReference>
<comment type="domain">
    <text evidence="5">Contains an N-terminal domain that binds non-specifically to RNA and a C-terminal domain that binds specifically and tightly to hairpin 92 of 23S rRNA.</text>
</comment>
<comment type="function">
    <text evidence="5">DEAD-box RNA helicase involved in the assembly of the 50S ribosomal subunit. Has an RNA-dependent ATPase activity, which is specific for 23S rRNA, and a 3' to 5' RNA helicase activity that uses the energy of ATP hydrolysis to destabilize and unwind short rRNA duplexes.</text>
</comment>
<evidence type="ECO:0000256" key="4">
    <source>
        <dbReference type="ARBA" id="ARBA00022840"/>
    </source>
</evidence>
<keyword evidence="1 5" id="KW-0547">Nucleotide-binding</keyword>
<evidence type="ECO:0000256" key="2">
    <source>
        <dbReference type="ARBA" id="ARBA00022801"/>
    </source>
</evidence>
<dbReference type="InterPro" id="IPR014001">
    <property type="entry name" value="Helicase_ATP-bd"/>
</dbReference>
<dbReference type="CDD" id="cd00268">
    <property type="entry name" value="DEADc"/>
    <property type="match status" value="1"/>
</dbReference>
<keyword evidence="11" id="KW-1185">Reference proteome</keyword>
<dbReference type="InterPro" id="IPR044742">
    <property type="entry name" value="DEAD/DEAH_RhlB"/>
</dbReference>
<dbReference type="PROSITE" id="PS00039">
    <property type="entry name" value="DEAD_ATP_HELICASE"/>
    <property type="match status" value="1"/>
</dbReference>
<comment type="subcellular location">
    <subcellularLocation>
        <location evidence="5">Cytoplasm</location>
    </subcellularLocation>
</comment>
<feature type="domain" description="DEAD-box RNA helicase Q" evidence="9">
    <location>
        <begin position="3"/>
        <end position="31"/>
    </location>
</feature>
<dbReference type="GO" id="GO:0003723">
    <property type="term" value="F:RNA binding"/>
    <property type="evidence" value="ECO:0007669"/>
    <property type="project" value="UniProtKB-UniRule"/>
</dbReference>
<evidence type="ECO:0000259" key="8">
    <source>
        <dbReference type="PROSITE" id="PS51194"/>
    </source>
</evidence>
<dbReference type="PROSITE" id="PS51194">
    <property type="entry name" value="HELICASE_CTER"/>
    <property type="match status" value="1"/>
</dbReference>
<dbReference type="InterPro" id="IPR000629">
    <property type="entry name" value="RNA-helicase_DEAD-box_CS"/>
</dbReference>
<dbReference type="PROSITE" id="PS51195">
    <property type="entry name" value="Q_MOTIF"/>
    <property type="match status" value="1"/>
</dbReference>
<name>A0A6I1MM16_9CLOT</name>
<evidence type="ECO:0000259" key="9">
    <source>
        <dbReference type="PROSITE" id="PS51195"/>
    </source>
</evidence>
<dbReference type="GO" id="GO:0034458">
    <property type="term" value="F:3'-5' RNA helicase activity"/>
    <property type="evidence" value="ECO:0007669"/>
    <property type="project" value="UniProtKB-UniRule"/>
</dbReference>
<dbReference type="HAMAP" id="MF_00965">
    <property type="entry name" value="DEAD_helicase_DbpA"/>
    <property type="match status" value="1"/>
</dbReference>
<feature type="domain" description="Helicase ATP-binding" evidence="7">
    <location>
        <begin position="34"/>
        <end position="204"/>
    </location>
</feature>
<comment type="caution">
    <text evidence="10">The sequence shown here is derived from an EMBL/GenBank/DDBJ whole genome shotgun (WGS) entry which is preliminary data.</text>
</comment>
<dbReference type="InterPro" id="IPR014014">
    <property type="entry name" value="RNA_helicase_DEAD_Q_motif"/>
</dbReference>
<dbReference type="Pfam" id="PF00270">
    <property type="entry name" value="DEAD"/>
    <property type="match status" value="1"/>
</dbReference>
<evidence type="ECO:0000256" key="1">
    <source>
        <dbReference type="ARBA" id="ARBA00022741"/>
    </source>
</evidence>
<dbReference type="PANTHER" id="PTHR47959:SF1">
    <property type="entry name" value="ATP-DEPENDENT RNA HELICASE DBPA"/>
    <property type="match status" value="1"/>
</dbReference>
<dbReference type="InterPro" id="IPR001650">
    <property type="entry name" value="Helicase_C-like"/>
</dbReference>
<dbReference type="InterPro" id="IPR012677">
    <property type="entry name" value="Nucleotide-bd_a/b_plait_sf"/>
</dbReference>
<keyword evidence="3 5" id="KW-0347">Helicase</keyword>
<comment type="catalytic activity">
    <reaction evidence="5">
        <text>ATP + H2O = ADP + phosphate + H(+)</text>
        <dbReference type="Rhea" id="RHEA:13065"/>
        <dbReference type="ChEBI" id="CHEBI:15377"/>
        <dbReference type="ChEBI" id="CHEBI:15378"/>
        <dbReference type="ChEBI" id="CHEBI:30616"/>
        <dbReference type="ChEBI" id="CHEBI:43474"/>
        <dbReference type="ChEBI" id="CHEBI:456216"/>
        <dbReference type="EC" id="3.6.4.13"/>
    </reaction>
</comment>
<dbReference type="Pfam" id="PF00271">
    <property type="entry name" value="Helicase_C"/>
    <property type="match status" value="1"/>
</dbReference>
<dbReference type="InterPro" id="IPR005580">
    <property type="entry name" value="DbpA/CsdA_RNA-bd_dom"/>
</dbReference>
<dbReference type="SMART" id="SM00490">
    <property type="entry name" value="HELICc"/>
    <property type="match status" value="1"/>
</dbReference>
<feature type="region of interest" description="Involved in 23S rRNA binding" evidence="5">
    <location>
        <begin position="405"/>
        <end position="480"/>
    </location>
</feature>
<evidence type="ECO:0000313" key="10">
    <source>
        <dbReference type="EMBL" id="MPQ44536.1"/>
    </source>
</evidence>
<keyword evidence="5" id="KW-0694">RNA-binding</keyword>
<evidence type="ECO:0000256" key="6">
    <source>
        <dbReference type="PROSITE-ProRule" id="PRU00552"/>
    </source>
</evidence>
<feature type="domain" description="Helicase C-terminal" evidence="8">
    <location>
        <begin position="215"/>
        <end position="377"/>
    </location>
</feature>
<dbReference type="CDD" id="cd18787">
    <property type="entry name" value="SF2_C_DEAD"/>
    <property type="match status" value="1"/>
</dbReference>
<dbReference type="RefSeq" id="WP_152891093.1">
    <property type="nucleotide sequence ID" value="NZ_WHJC01000238.1"/>
</dbReference>
<dbReference type="CDD" id="cd12500">
    <property type="entry name" value="RRM_BsYxiN_like"/>
    <property type="match status" value="1"/>
</dbReference>
<dbReference type="InterPro" id="IPR011545">
    <property type="entry name" value="DEAD/DEAH_box_helicase_dom"/>
</dbReference>
<dbReference type="AlphaFoldDB" id="A0A6I1MM16"/>
<evidence type="ECO:0000259" key="7">
    <source>
        <dbReference type="PROSITE" id="PS51192"/>
    </source>
</evidence>
<dbReference type="Gene3D" id="3.30.70.330">
    <property type="match status" value="1"/>
</dbReference>